<dbReference type="GO" id="GO:0031146">
    <property type="term" value="P:SCF-dependent proteasomal ubiquitin-dependent protein catabolic process"/>
    <property type="evidence" value="ECO:0007669"/>
    <property type="project" value="InterPro"/>
</dbReference>
<dbReference type="Gene3D" id="1.20.1280.50">
    <property type="match status" value="1"/>
</dbReference>
<feature type="domain" description="F-box" evidence="1">
    <location>
        <begin position="11"/>
        <end position="51"/>
    </location>
</feature>
<dbReference type="SMART" id="SM00256">
    <property type="entry name" value="FBOX"/>
    <property type="match status" value="1"/>
</dbReference>
<dbReference type="AlphaFoldDB" id="A0AAE1N565"/>
<dbReference type="InterPro" id="IPR036047">
    <property type="entry name" value="F-box-like_dom_sf"/>
</dbReference>
<organism evidence="2 3">
    <name type="scientific">Acacia crassicarpa</name>
    <name type="common">northern wattle</name>
    <dbReference type="NCBI Taxonomy" id="499986"/>
    <lineage>
        <taxon>Eukaryota</taxon>
        <taxon>Viridiplantae</taxon>
        <taxon>Streptophyta</taxon>
        <taxon>Embryophyta</taxon>
        <taxon>Tracheophyta</taxon>
        <taxon>Spermatophyta</taxon>
        <taxon>Magnoliopsida</taxon>
        <taxon>eudicotyledons</taxon>
        <taxon>Gunneridae</taxon>
        <taxon>Pentapetalae</taxon>
        <taxon>rosids</taxon>
        <taxon>fabids</taxon>
        <taxon>Fabales</taxon>
        <taxon>Fabaceae</taxon>
        <taxon>Caesalpinioideae</taxon>
        <taxon>mimosoid clade</taxon>
        <taxon>Acacieae</taxon>
        <taxon>Acacia</taxon>
    </lineage>
</organism>
<comment type="caution">
    <text evidence="2">The sequence shown here is derived from an EMBL/GenBank/DDBJ whole genome shotgun (WGS) entry which is preliminary data.</text>
</comment>
<dbReference type="InterPro" id="IPR001810">
    <property type="entry name" value="F-box_dom"/>
</dbReference>
<dbReference type="PANTHER" id="PTHR16008">
    <property type="entry name" value="F-BOX ONLY PROTEIN 4"/>
    <property type="match status" value="1"/>
</dbReference>
<dbReference type="SUPFAM" id="SSF81383">
    <property type="entry name" value="F-box domain"/>
    <property type="match status" value="1"/>
</dbReference>
<accession>A0AAE1N565</accession>
<dbReference type="CDD" id="cd09917">
    <property type="entry name" value="F-box_SF"/>
    <property type="match status" value="1"/>
</dbReference>
<dbReference type="InterPro" id="IPR039588">
    <property type="entry name" value="FBXO4"/>
</dbReference>
<dbReference type="GO" id="GO:0019005">
    <property type="term" value="C:SCF ubiquitin ligase complex"/>
    <property type="evidence" value="ECO:0007669"/>
    <property type="project" value="TreeGrafter"/>
</dbReference>
<dbReference type="PANTHER" id="PTHR16008:SF4">
    <property type="entry name" value="F-BOX ONLY PROTEIN 4"/>
    <property type="match status" value="1"/>
</dbReference>
<name>A0AAE1N565_9FABA</name>
<evidence type="ECO:0000313" key="3">
    <source>
        <dbReference type="Proteomes" id="UP001293593"/>
    </source>
</evidence>
<sequence>MKQFEAIHNTLPEDVALKIASMLSVRDLCALGCCSRFWRELCGLDCIWEALTRERWPSLACFQFSASSSSSAPPTAPNVKEWRKLYIAKHNEVAAGAAATAKFVEDNSSSKSLEGGDYLKAINSLNDMKFGFKDVQMYLFKPELNVIINLVGLQYCFTWLRIPGDQLKEALQMSEIADRHVCIKWWKLGRWFYGFRMRDESYSRWASLADLAIDDDKRLLAVLLRGAIHEVLRVQICSEDQHTTPWSAQITQGHG</sequence>
<dbReference type="Proteomes" id="UP001293593">
    <property type="component" value="Unassembled WGS sequence"/>
</dbReference>
<proteinExistence type="predicted"/>
<protein>
    <recommendedName>
        <fullName evidence="1">F-box domain-containing protein</fullName>
    </recommendedName>
</protein>
<evidence type="ECO:0000259" key="1">
    <source>
        <dbReference type="SMART" id="SM00256"/>
    </source>
</evidence>
<dbReference type="EMBL" id="JAWXYG010000001">
    <property type="protein sequence ID" value="KAK4283553.1"/>
    <property type="molecule type" value="Genomic_DNA"/>
</dbReference>
<dbReference type="Pfam" id="PF12937">
    <property type="entry name" value="F-box-like"/>
    <property type="match status" value="1"/>
</dbReference>
<keyword evidence="3" id="KW-1185">Reference proteome</keyword>
<gene>
    <name evidence="2" type="ORF">QN277_000493</name>
</gene>
<evidence type="ECO:0000313" key="2">
    <source>
        <dbReference type="EMBL" id="KAK4283553.1"/>
    </source>
</evidence>
<reference evidence="2" key="1">
    <citation type="submission" date="2023-10" db="EMBL/GenBank/DDBJ databases">
        <title>Chromosome-level genome of the transformable northern wattle, Acacia crassicarpa.</title>
        <authorList>
            <person name="Massaro I."/>
            <person name="Sinha N.R."/>
            <person name="Poethig S."/>
            <person name="Leichty A.R."/>
        </authorList>
    </citation>
    <scope>NUCLEOTIDE SEQUENCE</scope>
    <source>
        <strain evidence="2">Acra3RX</strain>
        <tissue evidence="2">Leaf</tissue>
    </source>
</reference>
<dbReference type="GO" id="GO:0000209">
    <property type="term" value="P:protein polyubiquitination"/>
    <property type="evidence" value="ECO:0007669"/>
    <property type="project" value="TreeGrafter"/>
</dbReference>